<evidence type="ECO:0000313" key="3">
    <source>
        <dbReference type="EMBL" id="MEY8041465.1"/>
    </source>
</evidence>
<dbReference type="Pfam" id="PF01106">
    <property type="entry name" value="NifU"/>
    <property type="match status" value="1"/>
</dbReference>
<dbReference type="EMBL" id="JBGEHV010000037">
    <property type="protein sequence ID" value="MEY8041465.1"/>
    <property type="molecule type" value="Genomic_DNA"/>
</dbReference>
<name>A0ABV4CK25_9PSEU</name>
<dbReference type="Gene3D" id="3.30.300.130">
    <property type="entry name" value="Fe-S cluster assembly (FSCA)"/>
    <property type="match status" value="1"/>
</dbReference>
<evidence type="ECO:0000256" key="1">
    <source>
        <dbReference type="ARBA" id="ARBA00049958"/>
    </source>
</evidence>
<evidence type="ECO:0000259" key="2">
    <source>
        <dbReference type="Pfam" id="PF01106"/>
    </source>
</evidence>
<evidence type="ECO:0000313" key="4">
    <source>
        <dbReference type="Proteomes" id="UP001564626"/>
    </source>
</evidence>
<comment type="caution">
    <text evidence="3">The sequence shown here is derived from an EMBL/GenBank/DDBJ whole genome shotgun (WGS) entry which is preliminary data.</text>
</comment>
<dbReference type="InterPro" id="IPR001075">
    <property type="entry name" value="NIF_FeS_clus_asmbl_NifU_C"/>
</dbReference>
<proteinExistence type="predicted"/>
<dbReference type="RefSeq" id="WP_345357104.1">
    <property type="nucleotide sequence ID" value="NZ_BAABII010000003.1"/>
</dbReference>
<keyword evidence="4" id="KW-1185">Reference proteome</keyword>
<gene>
    <name evidence="3" type="ORF">AB8O55_18835</name>
</gene>
<organism evidence="3 4">
    <name type="scientific">Saccharopolyspora cebuensis</name>
    <dbReference type="NCBI Taxonomy" id="418759"/>
    <lineage>
        <taxon>Bacteria</taxon>
        <taxon>Bacillati</taxon>
        <taxon>Actinomycetota</taxon>
        <taxon>Actinomycetes</taxon>
        <taxon>Pseudonocardiales</taxon>
        <taxon>Pseudonocardiaceae</taxon>
        <taxon>Saccharopolyspora</taxon>
    </lineage>
</organism>
<reference evidence="3 4" key="1">
    <citation type="submission" date="2024-08" db="EMBL/GenBank/DDBJ databases">
        <title>Genome mining of Saccharopolyspora cebuensis PGLac3 from Nigerian medicinal plant.</title>
        <authorList>
            <person name="Ezeobiora C.E."/>
            <person name="Igbokwe N.H."/>
            <person name="Amin D.H."/>
            <person name="Mendie U.E."/>
        </authorList>
    </citation>
    <scope>NUCLEOTIDE SEQUENCE [LARGE SCALE GENOMIC DNA]</scope>
    <source>
        <strain evidence="3 4">PGLac3</strain>
    </source>
</reference>
<feature type="domain" description="NIF system FeS cluster assembly NifU C-terminal" evidence="2">
    <location>
        <begin position="88"/>
        <end position="150"/>
    </location>
</feature>
<dbReference type="InterPro" id="IPR034904">
    <property type="entry name" value="FSCA_dom_sf"/>
</dbReference>
<comment type="function">
    <text evidence="1">May be involved in the formation or repair of [Fe-S] clusters present in iron-sulfur proteins.</text>
</comment>
<accession>A0ABV4CK25</accession>
<dbReference type="Proteomes" id="UP001564626">
    <property type="component" value="Unassembled WGS sequence"/>
</dbReference>
<sequence>MAERVDDAGVRERLARIDELLGQVEQAPGPAARIALDAVSALAEVYGEALARAVEQAGAAREPLLADELVGHLLVLHDLHPDPPERRVARALDALRPELAARGVEVALLGAADGVASVRLSGGGCGCSSAEAEEPVRAAVLAAAPELAEVRFDGAAEAAFVPLDALRPGAAG</sequence>
<dbReference type="SUPFAM" id="SSF117916">
    <property type="entry name" value="Fe-S cluster assembly (FSCA) domain-like"/>
    <property type="match status" value="1"/>
</dbReference>
<protein>
    <submittedName>
        <fullName evidence="3">NifU family protein</fullName>
    </submittedName>
</protein>